<feature type="signal peptide" evidence="1">
    <location>
        <begin position="1"/>
        <end position="32"/>
    </location>
</feature>
<keyword evidence="1" id="KW-0732">Signal</keyword>
<name>A0ABW2NBI3_9ACTN</name>
<dbReference type="Gene3D" id="3.40.190.10">
    <property type="entry name" value="Periplasmic binding protein-like II"/>
    <property type="match status" value="1"/>
</dbReference>
<dbReference type="Proteomes" id="UP001596524">
    <property type="component" value="Unassembled WGS sequence"/>
</dbReference>
<keyword evidence="4" id="KW-1185">Reference proteome</keyword>
<dbReference type="Gene3D" id="3.40.190.100">
    <property type="entry name" value="Glycine betaine-binding periplasmic protein, domain 2"/>
    <property type="match status" value="1"/>
</dbReference>
<evidence type="ECO:0000259" key="2">
    <source>
        <dbReference type="Pfam" id="PF04069"/>
    </source>
</evidence>
<gene>
    <name evidence="3" type="ORF">ACFQO6_23490</name>
</gene>
<dbReference type="SUPFAM" id="SSF53850">
    <property type="entry name" value="Periplasmic binding protein-like II"/>
    <property type="match status" value="1"/>
</dbReference>
<feature type="chain" id="PRO_5045299727" evidence="1">
    <location>
        <begin position="33"/>
        <end position="349"/>
    </location>
</feature>
<protein>
    <submittedName>
        <fullName evidence="3">Glycine betaine ABC transporter substrate-binding protein</fullName>
    </submittedName>
</protein>
<reference evidence="4" key="1">
    <citation type="journal article" date="2019" name="Int. J. Syst. Evol. Microbiol.">
        <title>The Global Catalogue of Microorganisms (GCM) 10K type strain sequencing project: providing services to taxonomists for standard genome sequencing and annotation.</title>
        <authorList>
            <consortium name="The Broad Institute Genomics Platform"/>
            <consortium name="The Broad Institute Genome Sequencing Center for Infectious Disease"/>
            <person name="Wu L."/>
            <person name="Ma J."/>
        </authorList>
    </citation>
    <scope>NUCLEOTIDE SEQUENCE [LARGE SCALE GENOMIC DNA]</scope>
    <source>
        <strain evidence="4">FCH27</strain>
    </source>
</reference>
<dbReference type="EMBL" id="JBHTCH010000030">
    <property type="protein sequence ID" value="MFC7363255.1"/>
    <property type="molecule type" value="Genomic_DNA"/>
</dbReference>
<feature type="domain" description="ABC-type glycine betaine transport system substrate-binding" evidence="2">
    <location>
        <begin position="70"/>
        <end position="338"/>
    </location>
</feature>
<dbReference type="InterPro" id="IPR007210">
    <property type="entry name" value="ABC_Gly_betaine_transp_sub-bd"/>
</dbReference>
<comment type="caution">
    <text evidence="3">The sequence shown here is derived from an EMBL/GenBank/DDBJ whole genome shotgun (WGS) entry which is preliminary data.</text>
</comment>
<organism evidence="3 4">
    <name type="scientific">Nocardioides astragali</name>
    <dbReference type="NCBI Taxonomy" id="1776736"/>
    <lineage>
        <taxon>Bacteria</taxon>
        <taxon>Bacillati</taxon>
        <taxon>Actinomycetota</taxon>
        <taxon>Actinomycetes</taxon>
        <taxon>Propionibacteriales</taxon>
        <taxon>Nocardioidaceae</taxon>
        <taxon>Nocardioides</taxon>
    </lineage>
</organism>
<dbReference type="Pfam" id="PF04069">
    <property type="entry name" value="OpuAC"/>
    <property type="match status" value="1"/>
</dbReference>
<evidence type="ECO:0000313" key="3">
    <source>
        <dbReference type="EMBL" id="MFC7363255.1"/>
    </source>
</evidence>
<sequence>MSRFVVSRAAQRGARGRSVTALVAGVSVTLLAACAQTDTGGSASAAGSDVAEALQKEGEVVFMSSDGQLENGLQANLMAKVIEELGGEAGLQPITDYTVMATAMSKADNMAVFDFWRWQAPDIWDKFVEKDKTIVELGTTDYKGEEGWYVPTYVIEGDPERDIEPTCPGLPDWKALNDCADVFATAKTAPKGQYMEGAESWAPFYGDQERIDNLKLNYEMVFAGSEPALFAELKSAYQRGEPWLGLMWRPNYMTQIMDLTRVEFPPYSDECWGTTYACQWPETVIYQLASSGFEEKYPTAWKILQNYEMPDERLKELMSYVVDDGMDFPDAAQKWMDENPEVWQAWGDV</sequence>
<accession>A0ABW2NBI3</accession>
<dbReference type="PROSITE" id="PS51257">
    <property type="entry name" value="PROKAR_LIPOPROTEIN"/>
    <property type="match status" value="1"/>
</dbReference>
<proteinExistence type="predicted"/>
<evidence type="ECO:0000256" key="1">
    <source>
        <dbReference type="SAM" id="SignalP"/>
    </source>
</evidence>
<evidence type="ECO:0000313" key="4">
    <source>
        <dbReference type="Proteomes" id="UP001596524"/>
    </source>
</evidence>
<dbReference type="RefSeq" id="WP_255889398.1">
    <property type="nucleotide sequence ID" value="NZ_JAFMZM010000002.1"/>
</dbReference>